<comment type="caution">
    <text evidence="2">The sequence shown here is derived from an EMBL/GenBank/DDBJ whole genome shotgun (WGS) entry which is preliminary data.</text>
</comment>
<keyword evidence="1" id="KW-0812">Transmembrane</keyword>
<dbReference type="RefSeq" id="WP_161740850.1">
    <property type="nucleotide sequence ID" value="NZ_JAAAMV010000001.1"/>
</dbReference>
<evidence type="ECO:0008006" key="4">
    <source>
        <dbReference type="Google" id="ProtNLM"/>
    </source>
</evidence>
<keyword evidence="1" id="KW-0472">Membrane</keyword>
<organism evidence="2 3">
    <name type="scientific">Paenibacillus glycinis</name>
    <dbReference type="NCBI Taxonomy" id="2697035"/>
    <lineage>
        <taxon>Bacteria</taxon>
        <taxon>Bacillati</taxon>
        <taxon>Bacillota</taxon>
        <taxon>Bacilli</taxon>
        <taxon>Bacillales</taxon>
        <taxon>Paenibacillaceae</taxon>
        <taxon>Paenibacillus</taxon>
    </lineage>
</organism>
<dbReference type="InterPro" id="IPR032111">
    <property type="entry name" value="Clostridium_phage_holin"/>
</dbReference>
<dbReference type="Proteomes" id="UP000665561">
    <property type="component" value="Unassembled WGS sequence"/>
</dbReference>
<sequence length="96" mass="10481">MDFDAIQELIDPSLYILLVACWVLGYVLKRTPRVPDWTIVYIITVFAVIISLFMLGFDVKSVLQGILTGAVSVYGSQLIKQAQKGASGDDAGKTSQ</sequence>
<evidence type="ECO:0000313" key="2">
    <source>
        <dbReference type="EMBL" id="NBD22748.1"/>
    </source>
</evidence>
<evidence type="ECO:0000256" key="1">
    <source>
        <dbReference type="SAM" id="Phobius"/>
    </source>
</evidence>
<protein>
    <recommendedName>
        <fullName evidence="4">Holin</fullName>
    </recommendedName>
</protein>
<feature type="transmembrane region" description="Helical" evidence="1">
    <location>
        <begin position="12"/>
        <end position="28"/>
    </location>
</feature>
<dbReference type="EMBL" id="JAAAMV010000001">
    <property type="protein sequence ID" value="NBD22748.1"/>
    <property type="molecule type" value="Genomic_DNA"/>
</dbReference>
<accession>A0ABW9XJH8</accession>
<keyword evidence="3" id="KW-1185">Reference proteome</keyword>
<name>A0ABW9XJH8_9BACL</name>
<dbReference type="Pfam" id="PF16079">
    <property type="entry name" value="Phage_holin_5_2"/>
    <property type="match status" value="1"/>
</dbReference>
<gene>
    <name evidence="2" type="ORF">GT019_02555</name>
</gene>
<reference evidence="2 3" key="1">
    <citation type="submission" date="2020-01" db="EMBL/GenBank/DDBJ databases">
        <title>Paenibacillus soybeanensis sp. nov. isolated from the nodules of soybean (Glycine max(L.) Merr).</title>
        <authorList>
            <person name="Wang H."/>
        </authorList>
    </citation>
    <scope>NUCLEOTIDE SEQUENCE [LARGE SCALE GENOMIC DNA]</scope>
    <source>
        <strain evidence="2 3">T1</strain>
    </source>
</reference>
<evidence type="ECO:0000313" key="3">
    <source>
        <dbReference type="Proteomes" id="UP000665561"/>
    </source>
</evidence>
<keyword evidence="1" id="KW-1133">Transmembrane helix</keyword>
<proteinExistence type="predicted"/>
<feature type="transmembrane region" description="Helical" evidence="1">
    <location>
        <begin position="40"/>
        <end position="57"/>
    </location>
</feature>